<comment type="caution">
    <text evidence="3">The sequence shown here is derived from an EMBL/GenBank/DDBJ whole genome shotgun (WGS) entry which is preliminary data.</text>
</comment>
<reference evidence="3" key="1">
    <citation type="journal article" date="2020" name="mSystems">
        <title>Genome- and Community-Level Interaction Insights into Carbon Utilization and Element Cycling Functions of Hydrothermarchaeota in Hydrothermal Sediment.</title>
        <authorList>
            <person name="Zhou Z."/>
            <person name="Liu Y."/>
            <person name="Xu W."/>
            <person name="Pan J."/>
            <person name="Luo Z.H."/>
            <person name="Li M."/>
        </authorList>
    </citation>
    <scope>NUCLEOTIDE SEQUENCE [LARGE SCALE GENOMIC DNA]</scope>
    <source>
        <strain evidence="3">SpSt-26</strain>
    </source>
</reference>
<comment type="function">
    <text evidence="2">Part of ribonuclease P, a protein complex that generates mature tRNA molecules by cleaving their 5'-ends.</text>
</comment>
<sequence>MNLPPSMRSRKRYIAFRIIAENSIDKRALWDAMMESLTSLFGEVEALGTGMKLEEFDGRVGIVSCKLESMQKVMIALTLIESVGNEKLGIITVATSGTLKGCRKKLG</sequence>
<dbReference type="GO" id="GO:0030677">
    <property type="term" value="C:ribonuclease P complex"/>
    <property type="evidence" value="ECO:0007669"/>
    <property type="project" value="UniProtKB-UniRule"/>
</dbReference>
<keyword evidence="2" id="KW-0540">Nuclease</keyword>
<dbReference type="EMBL" id="DSLA01000071">
    <property type="protein sequence ID" value="HEH35408.1"/>
    <property type="molecule type" value="Genomic_DNA"/>
</dbReference>
<dbReference type="AlphaFoldDB" id="A0A7J2TJ64"/>
<dbReference type="PANTHER" id="PTHR15441:SF2">
    <property type="entry name" value="RIBONUCLEASE P_MRP PROTEIN SUBUNIT POP5"/>
    <property type="match status" value="1"/>
</dbReference>
<protein>
    <recommendedName>
        <fullName evidence="2">Ribonuclease P protein component 2</fullName>
        <shortName evidence="2">RNase P component 2</shortName>
        <ecNumber evidence="2">3.1.26.5</ecNumber>
    </recommendedName>
    <alternativeName>
        <fullName evidence="2">Pop5</fullName>
    </alternativeName>
</protein>
<dbReference type="GO" id="GO:0001682">
    <property type="term" value="P:tRNA 5'-leader removal"/>
    <property type="evidence" value="ECO:0007669"/>
    <property type="project" value="UniProtKB-UniRule"/>
</dbReference>
<keyword evidence="1 2" id="KW-0819">tRNA processing</keyword>
<dbReference type="Pfam" id="PF01900">
    <property type="entry name" value="RNase_P_Rpp14"/>
    <property type="match status" value="1"/>
</dbReference>
<name>A0A7J2TJ64_ARCFL</name>
<dbReference type="EC" id="3.1.26.5" evidence="2"/>
<dbReference type="Gene3D" id="3.30.70.3250">
    <property type="entry name" value="Ribonuclease P, Pop5 subunit"/>
    <property type="match status" value="1"/>
</dbReference>
<dbReference type="PIRSF" id="PIRSF023803">
    <property type="entry name" value="Ribonuclease_P_prd"/>
    <property type="match status" value="1"/>
</dbReference>
<dbReference type="PANTHER" id="PTHR15441">
    <property type="entry name" value="RIBONUCLEASE P PROTEIN SUBUNIT P14"/>
    <property type="match status" value="1"/>
</dbReference>
<comment type="similarity">
    <text evidence="2">Belongs to the eukaryotic/archaeal RNase P protein component 2 family.</text>
</comment>
<dbReference type="HAMAP" id="MF_00755">
    <property type="entry name" value="RNase_P_2"/>
    <property type="match status" value="1"/>
</dbReference>
<keyword evidence="2" id="KW-0378">Hydrolase</keyword>
<comment type="catalytic activity">
    <reaction evidence="2">
        <text>Endonucleolytic cleavage of RNA, removing 5'-extranucleotides from tRNA precursor.</text>
        <dbReference type="EC" id="3.1.26.5"/>
    </reaction>
</comment>
<dbReference type="GO" id="GO:0005737">
    <property type="term" value="C:cytoplasm"/>
    <property type="evidence" value="ECO:0007669"/>
    <property type="project" value="UniProtKB-SubCell"/>
</dbReference>
<keyword evidence="2" id="KW-0255">Endonuclease</keyword>
<dbReference type="GO" id="GO:0004526">
    <property type="term" value="F:ribonuclease P activity"/>
    <property type="evidence" value="ECO:0007669"/>
    <property type="project" value="UniProtKB-UniRule"/>
</dbReference>
<evidence type="ECO:0000256" key="2">
    <source>
        <dbReference type="HAMAP-Rule" id="MF_00755"/>
    </source>
</evidence>
<dbReference type="InterPro" id="IPR002759">
    <property type="entry name" value="Pop5/Rpp14/Rnp2-like"/>
</dbReference>
<accession>A0A7J2TJ64</accession>
<comment type="subcellular location">
    <subcellularLocation>
        <location evidence="2">Cytoplasm</location>
    </subcellularLocation>
</comment>
<evidence type="ECO:0000313" key="3">
    <source>
        <dbReference type="EMBL" id="HEH35408.1"/>
    </source>
</evidence>
<dbReference type="SUPFAM" id="SSF160350">
    <property type="entry name" value="Rnp2-like"/>
    <property type="match status" value="1"/>
</dbReference>
<organism evidence="3">
    <name type="scientific">Archaeoglobus fulgidus</name>
    <dbReference type="NCBI Taxonomy" id="2234"/>
    <lineage>
        <taxon>Archaea</taxon>
        <taxon>Methanobacteriati</taxon>
        <taxon>Methanobacteriota</taxon>
        <taxon>Archaeoglobi</taxon>
        <taxon>Archaeoglobales</taxon>
        <taxon>Archaeoglobaceae</taxon>
        <taxon>Archaeoglobus</taxon>
    </lineage>
</organism>
<dbReference type="GO" id="GO:0033204">
    <property type="term" value="F:ribonuclease P RNA binding"/>
    <property type="evidence" value="ECO:0007669"/>
    <property type="project" value="InterPro"/>
</dbReference>
<evidence type="ECO:0000256" key="1">
    <source>
        <dbReference type="ARBA" id="ARBA00022694"/>
    </source>
</evidence>
<proteinExistence type="inferred from homology"/>
<gene>
    <name evidence="2" type="primary">rnp2</name>
    <name evidence="3" type="ORF">ENP88_04525</name>
</gene>
<comment type="subunit">
    <text evidence="2">Consists of a catalytic RNA component and at least 4-5 protein subunits.</text>
</comment>
<dbReference type="InterPro" id="IPR038085">
    <property type="entry name" value="Rnp2-like_sf"/>
</dbReference>
<dbReference type="InterPro" id="IPR016819">
    <property type="entry name" value="RNase_P/MRP_POP5"/>
</dbReference>
<keyword evidence="2" id="KW-0963">Cytoplasm</keyword>